<evidence type="ECO:0000256" key="10">
    <source>
        <dbReference type="ARBA" id="ARBA00029409"/>
    </source>
</evidence>
<dbReference type="RefSeq" id="WP_265269548.1">
    <property type="nucleotide sequence ID" value="NZ_JANFAV010000011.1"/>
</dbReference>
<dbReference type="GO" id="GO:0016301">
    <property type="term" value="F:kinase activity"/>
    <property type="evidence" value="ECO:0007669"/>
    <property type="project" value="UniProtKB-KW"/>
</dbReference>
<proteinExistence type="inferred from homology"/>
<evidence type="ECO:0000256" key="3">
    <source>
        <dbReference type="ARBA" id="ARBA00013253"/>
    </source>
</evidence>
<gene>
    <name evidence="14" type="primary">folK</name>
    <name evidence="14" type="ORF">NEE01_15370</name>
</gene>
<dbReference type="EMBL" id="JANFAV010000011">
    <property type="protein sequence ID" value="MCW6536160.1"/>
    <property type="molecule type" value="Genomic_DNA"/>
</dbReference>
<evidence type="ECO:0000259" key="13">
    <source>
        <dbReference type="PROSITE" id="PS00794"/>
    </source>
</evidence>
<evidence type="ECO:0000256" key="12">
    <source>
        <dbReference type="ARBA" id="ARBA00033413"/>
    </source>
</evidence>
<dbReference type="NCBIfam" id="TIGR01498">
    <property type="entry name" value="folK"/>
    <property type="match status" value="1"/>
</dbReference>
<comment type="caution">
    <text evidence="14">The sequence shown here is derived from an EMBL/GenBank/DDBJ whole genome shotgun (WGS) entry which is preliminary data.</text>
</comment>
<evidence type="ECO:0000313" key="15">
    <source>
        <dbReference type="Proteomes" id="UP001165565"/>
    </source>
</evidence>
<evidence type="ECO:0000256" key="1">
    <source>
        <dbReference type="ARBA" id="ARBA00005051"/>
    </source>
</evidence>
<evidence type="ECO:0000256" key="6">
    <source>
        <dbReference type="ARBA" id="ARBA00022741"/>
    </source>
</evidence>
<comment type="pathway">
    <text evidence="1">Cofactor biosynthesis; tetrahydrofolate biosynthesis; 2-amino-4-hydroxy-6-hydroxymethyl-7,8-dihydropteridine diphosphate from 7,8-dihydroneopterin triphosphate: step 4/4.</text>
</comment>
<reference evidence="14" key="1">
    <citation type="submission" date="2022-06" db="EMBL/GenBank/DDBJ databases">
        <title>Sphingomonas sp. nov. isolated from rhizosphere soil of tomato.</title>
        <authorList>
            <person name="Dong H."/>
            <person name="Gao R."/>
        </authorList>
    </citation>
    <scope>NUCLEOTIDE SEQUENCE</scope>
    <source>
        <strain evidence="14">MMSM24</strain>
    </source>
</reference>
<feature type="domain" description="7,8-dihydro-6-hydroxymethylpterin-pyrophosphokinase" evidence="13">
    <location>
        <begin position="86"/>
        <end position="97"/>
    </location>
</feature>
<dbReference type="SUPFAM" id="SSF55083">
    <property type="entry name" value="6-hydroxymethyl-7,8-dihydropterin pyrophosphokinase, HPPK"/>
    <property type="match status" value="1"/>
</dbReference>
<accession>A0AA41Z8X6</accession>
<dbReference type="Gene3D" id="3.30.70.560">
    <property type="entry name" value="7,8-Dihydro-6-hydroxymethylpterin-pyrophosphokinase HPPK"/>
    <property type="match status" value="1"/>
</dbReference>
<keyword evidence="6" id="KW-0547">Nucleotide-binding</keyword>
<evidence type="ECO:0000256" key="9">
    <source>
        <dbReference type="ARBA" id="ARBA00022909"/>
    </source>
</evidence>
<evidence type="ECO:0000256" key="2">
    <source>
        <dbReference type="ARBA" id="ARBA00005810"/>
    </source>
</evidence>
<dbReference type="AlphaFoldDB" id="A0AA41Z8X6"/>
<dbReference type="EC" id="2.7.6.3" evidence="3"/>
<keyword evidence="15" id="KW-1185">Reference proteome</keyword>
<dbReference type="InterPro" id="IPR035907">
    <property type="entry name" value="Hppk_sf"/>
</dbReference>
<keyword evidence="9" id="KW-0289">Folate biosynthesis</keyword>
<dbReference type="GO" id="GO:0003848">
    <property type="term" value="F:2-amino-4-hydroxy-6-hydroxymethyldihydropteridine diphosphokinase activity"/>
    <property type="evidence" value="ECO:0007669"/>
    <property type="project" value="UniProtKB-EC"/>
</dbReference>
<dbReference type="CDD" id="cd00483">
    <property type="entry name" value="HPPK"/>
    <property type="match status" value="1"/>
</dbReference>
<evidence type="ECO:0000256" key="5">
    <source>
        <dbReference type="ARBA" id="ARBA00022679"/>
    </source>
</evidence>
<keyword evidence="5 14" id="KW-0808">Transferase</keyword>
<dbReference type="PANTHER" id="PTHR43071">
    <property type="entry name" value="2-AMINO-4-HYDROXY-6-HYDROXYMETHYLDIHYDROPTERIDINE PYROPHOSPHOKINASE"/>
    <property type="match status" value="1"/>
</dbReference>
<dbReference type="PANTHER" id="PTHR43071:SF1">
    <property type="entry name" value="2-AMINO-4-HYDROXY-6-HYDROXYMETHYLDIHYDROPTERIDINE PYROPHOSPHOKINASE"/>
    <property type="match status" value="1"/>
</dbReference>
<evidence type="ECO:0000256" key="8">
    <source>
        <dbReference type="ARBA" id="ARBA00022840"/>
    </source>
</evidence>
<dbReference type="GO" id="GO:0005524">
    <property type="term" value="F:ATP binding"/>
    <property type="evidence" value="ECO:0007669"/>
    <property type="project" value="UniProtKB-KW"/>
</dbReference>
<evidence type="ECO:0000313" key="14">
    <source>
        <dbReference type="EMBL" id="MCW6536160.1"/>
    </source>
</evidence>
<dbReference type="GO" id="GO:0046656">
    <property type="term" value="P:folic acid biosynthetic process"/>
    <property type="evidence" value="ECO:0007669"/>
    <property type="project" value="UniProtKB-KW"/>
</dbReference>
<comment type="similarity">
    <text evidence="2">Belongs to the HPPK family.</text>
</comment>
<dbReference type="Pfam" id="PF01288">
    <property type="entry name" value="HPPK"/>
    <property type="match status" value="1"/>
</dbReference>
<dbReference type="PROSITE" id="PS00794">
    <property type="entry name" value="HPPK"/>
    <property type="match status" value="1"/>
</dbReference>
<name>A0AA41Z8X6_9SPHN</name>
<sequence length="162" mass="17929">MTQSYLIALGSNRPGRHGGPRAEIRAALAAIGATRASPIMTTAPLGPSNRAYANAVARIEDEADPPALLARLKAIEHDFGRRRGRRWGARVIDLDIIAWSGGIWRSPGLTVPHRALRERDFVLTPLVALAADWRDPVTGLSARQLHARLTRRRALPNRQKRW</sequence>
<dbReference type="InterPro" id="IPR000550">
    <property type="entry name" value="Hppk"/>
</dbReference>
<organism evidence="14 15">
    <name type="scientific">Sphingomonas lycopersici</name>
    <dbReference type="NCBI Taxonomy" id="2951807"/>
    <lineage>
        <taxon>Bacteria</taxon>
        <taxon>Pseudomonadati</taxon>
        <taxon>Pseudomonadota</taxon>
        <taxon>Alphaproteobacteria</taxon>
        <taxon>Sphingomonadales</taxon>
        <taxon>Sphingomonadaceae</taxon>
        <taxon>Sphingomonas</taxon>
    </lineage>
</organism>
<evidence type="ECO:0000256" key="11">
    <source>
        <dbReference type="ARBA" id="ARBA00029766"/>
    </source>
</evidence>
<evidence type="ECO:0000256" key="7">
    <source>
        <dbReference type="ARBA" id="ARBA00022777"/>
    </source>
</evidence>
<evidence type="ECO:0000256" key="4">
    <source>
        <dbReference type="ARBA" id="ARBA00016218"/>
    </source>
</evidence>
<protein>
    <recommendedName>
        <fullName evidence="4">2-amino-4-hydroxy-6-hydroxymethyldihydropteridine pyrophosphokinase</fullName>
        <ecNumber evidence="3">2.7.6.3</ecNumber>
    </recommendedName>
    <alternativeName>
        <fullName evidence="11">6-hydroxymethyl-7,8-dihydropterin pyrophosphokinase</fullName>
    </alternativeName>
    <alternativeName>
        <fullName evidence="12">7,8-dihydro-6-hydroxymethylpterin-pyrophosphokinase</fullName>
    </alternativeName>
</protein>
<keyword evidence="7" id="KW-0418">Kinase</keyword>
<keyword evidence="8" id="KW-0067">ATP-binding</keyword>
<comment type="function">
    <text evidence="10">Catalyzes the transfer of pyrophosphate from adenosine triphosphate (ATP) to 6-hydroxymethyl-7,8-dihydropterin, an enzymatic step in folate biosynthesis pathway.</text>
</comment>
<dbReference type="Proteomes" id="UP001165565">
    <property type="component" value="Unassembled WGS sequence"/>
</dbReference>